<dbReference type="RefSeq" id="XP_048268728.1">
    <property type="nucleotide sequence ID" value="XM_048412771.1"/>
</dbReference>
<dbReference type="GeneID" id="100643138"/>
<evidence type="ECO:0000256" key="2">
    <source>
        <dbReference type="ARBA" id="ARBA00022606"/>
    </source>
</evidence>
<organism evidence="10 11">
    <name type="scientific">Bombus terrestris</name>
    <name type="common">Buff-tailed bumblebee</name>
    <name type="synonym">Apis terrestris</name>
    <dbReference type="NCBI Taxonomy" id="30195"/>
    <lineage>
        <taxon>Eukaryota</taxon>
        <taxon>Metazoa</taxon>
        <taxon>Ecdysozoa</taxon>
        <taxon>Arthropoda</taxon>
        <taxon>Hexapoda</taxon>
        <taxon>Insecta</taxon>
        <taxon>Pterygota</taxon>
        <taxon>Neoptera</taxon>
        <taxon>Endopterygota</taxon>
        <taxon>Hymenoptera</taxon>
        <taxon>Apocrita</taxon>
        <taxon>Aculeata</taxon>
        <taxon>Apoidea</taxon>
        <taxon>Anthophila</taxon>
        <taxon>Apidae</taxon>
        <taxon>Bombus</taxon>
        <taxon>Bombus</taxon>
    </lineage>
</organism>
<feature type="transmembrane region" description="Helical" evidence="9">
    <location>
        <begin position="147"/>
        <end position="171"/>
    </location>
</feature>
<comment type="subcellular location">
    <subcellularLocation>
        <location evidence="1">Membrane</location>
        <topology evidence="1">Multi-pass membrane protein</topology>
    </subcellularLocation>
</comment>
<evidence type="ECO:0000256" key="6">
    <source>
        <dbReference type="ARBA" id="ARBA00023136"/>
    </source>
</evidence>
<keyword evidence="2" id="KW-0716">Sensory transduction</keyword>
<reference evidence="11" key="1">
    <citation type="submission" date="2025-08" db="UniProtKB">
        <authorList>
            <consortium name="RefSeq"/>
        </authorList>
    </citation>
    <scope>IDENTIFICATION</scope>
</reference>
<keyword evidence="10" id="KW-1185">Reference proteome</keyword>
<keyword evidence="3 9" id="KW-0812">Transmembrane</keyword>
<keyword evidence="5 9" id="KW-1133">Transmembrane helix</keyword>
<evidence type="ECO:0000256" key="9">
    <source>
        <dbReference type="SAM" id="Phobius"/>
    </source>
</evidence>
<dbReference type="PANTHER" id="PTHR21137">
    <property type="entry name" value="ODORANT RECEPTOR"/>
    <property type="match status" value="1"/>
</dbReference>
<evidence type="ECO:0000313" key="10">
    <source>
        <dbReference type="Proteomes" id="UP000835206"/>
    </source>
</evidence>
<feature type="transmembrane region" description="Helical" evidence="9">
    <location>
        <begin position="66"/>
        <end position="88"/>
    </location>
</feature>
<dbReference type="GO" id="GO:0007165">
    <property type="term" value="P:signal transduction"/>
    <property type="evidence" value="ECO:0007669"/>
    <property type="project" value="UniProtKB-KW"/>
</dbReference>
<feature type="transmembrane region" description="Helical" evidence="9">
    <location>
        <begin position="37"/>
        <end position="54"/>
    </location>
</feature>
<protein>
    <submittedName>
        <fullName evidence="11">Odorant receptor 13a-like</fullName>
    </submittedName>
</protein>
<keyword evidence="6 9" id="KW-0472">Membrane</keyword>
<name>A0A9C6WA37_BOMTE</name>
<dbReference type="AlphaFoldDB" id="A0A9C6WA37"/>
<evidence type="ECO:0000256" key="8">
    <source>
        <dbReference type="ARBA" id="ARBA00023224"/>
    </source>
</evidence>
<evidence type="ECO:0000313" key="11">
    <source>
        <dbReference type="RefSeq" id="XP_048268728.1"/>
    </source>
</evidence>
<accession>A0A9C6WA37</accession>
<evidence type="ECO:0000256" key="1">
    <source>
        <dbReference type="ARBA" id="ARBA00004141"/>
    </source>
</evidence>
<keyword evidence="7" id="KW-0675">Receptor</keyword>
<dbReference type="GO" id="GO:0005549">
    <property type="term" value="F:odorant binding"/>
    <property type="evidence" value="ECO:0007669"/>
    <property type="project" value="InterPro"/>
</dbReference>
<keyword evidence="4" id="KW-0552">Olfaction</keyword>
<gene>
    <name evidence="11" type="primary">LOC100643138</name>
</gene>
<proteinExistence type="predicted"/>
<evidence type="ECO:0000256" key="7">
    <source>
        <dbReference type="ARBA" id="ARBA00023170"/>
    </source>
</evidence>
<dbReference type="OrthoDB" id="8185860at2759"/>
<evidence type="ECO:0000256" key="5">
    <source>
        <dbReference type="ARBA" id="ARBA00022989"/>
    </source>
</evidence>
<dbReference type="Proteomes" id="UP000835206">
    <property type="component" value="Chromosome 15"/>
</dbReference>
<evidence type="ECO:0000256" key="3">
    <source>
        <dbReference type="ARBA" id="ARBA00022692"/>
    </source>
</evidence>
<dbReference type="PANTHER" id="PTHR21137:SF44">
    <property type="entry name" value="ODORANT RECEPTOR 13A-RELATED"/>
    <property type="match status" value="1"/>
</dbReference>
<dbReference type="InterPro" id="IPR004117">
    <property type="entry name" value="7tm6_olfct_rcpt"/>
</dbReference>
<keyword evidence="8" id="KW-0807">Transducer</keyword>
<evidence type="ECO:0000256" key="4">
    <source>
        <dbReference type="ARBA" id="ARBA00022725"/>
    </source>
</evidence>
<sequence>MSSKEVKDLSITVTSFYMKFVGFWLTNNYADKRWRNIAMSNTVFFIFVAITIELRDLYFTWGNFEIFSACLVGTCYHCFDNLLFVINLHTASQFRILQYRFSNMCNINDREHYTTLESYTVDKYATFKTYVKQHQMLIEYCNKLENVFSVIALVQVTLFSLLICLDGYLILMVSSNRVSSSYFIYFYYIFYINFVPSTEEIARIKRLTFIFHVMGCMCQLLMFTYSCNCLIQDSECVMNATYMSSWSPLPMDKYGKMLRKDLMFVMMRSRAPCCLTACGFFAVSLETYTGILSSAVSYFTLLRNHAGDT</sequence>
<dbReference type="KEGG" id="bter:100643138"/>
<dbReference type="Pfam" id="PF02949">
    <property type="entry name" value="7tm_6"/>
    <property type="match status" value="2"/>
</dbReference>
<feature type="transmembrane region" description="Helical" evidence="9">
    <location>
        <begin position="177"/>
        <end position="195"/>
    </location>
</feature>
<dbReference type="GO" id="GO:0004984">
    <property type="term" value="F:olfactory receptor activity"/>
    <property type="evidence" value="ECO:0007669"/>
    <property type="project" value="InterPro"/>
</dbReference>
<dbReference type="GO" id="GO:0005886">
    <property type="term" value="C:plasma membrane"/>
    <property type="evidence" value="ECO:0007669"/>
    <property type="project" value="TreeGrafter"/>
</dbReference>